<dbReference type="EMBL" id="MF974397">
    <property type="protein sequence ID" value="ATN95055.1"/>
    <property type="molecule type" value="Genomic_DNA"/>
</dbReference>
<sequence length="221" mass="25053">MFNADKFIPKVLTDQSESWRNYRQVIQQNFDYFAEKIYEIWHTFIPEKTNYPIDLANLNGAYLSNQDTNRAVKTKIFRAFRTHKFLPVFELNYKPIIDARLGGDSQIYKGKIYYGSFIVGSSIVGTGSKIGVVPFSPANFVDKNKGEIYIDLGAPPTQADIDFLKRQFEQLVPIYFNIYFGLTSVTDSDFFVVGSSLVGGVDLIGVDTDPVVIFDFKFAIG</sequence>
<proteinExistence type="predicted"/>
<dbReference type="GeneID" id="55605590"/>
<dbReference type="Proteomes" id="UP000259796">
    <property type="component" value="Segment"/>
</dbReference>
<reference evidence="1 2" key="1">
    <citation type="journal article" date="2018" name="Sci. Rep.">
        <title>Characterization of LE3 and LE4, the only lytic phages known to infect the spirochete Leptospira.</title>
        <authorList>
            <person name="Schiettekatte O."/>
            <person name="Vincent A.T."/>
            <person name="Malosse C."/>
            <person name="Lechat P."/>
            <person name="Chamot-Rooke J."/>
            <person name="Veyrier F.J."/>
            <person name="Picardeau M."/>
            <person name="Bourhy P."/>
        </authorList>
    </citation>
    <scope>NUCLEOTIDE SEQUENCE [LARGE SCALE GENOMIC DNA]</scope>
</reference>
<protein>
    <submittedName>
        <fullName evidence="1">Uncharacterized protein</fullName>
    </submittedName>
</protein>
<dbReference type="KEGG" id="vg:55605590"/>
<keyword evidence="2" id="KW-1185">Reference proteome</keyword>
<accession>A0A343LEE5</accession>
<name>A0A343LEE5_9CAUD</name>
<organism evidence="1 2">
    <name type="scientific">Leptospira phage LE4</name>
    <dbReference type="NCBI Taxonomy" id="2041383"/>
    <lineage>
        <taxon>Viruses</taxon>
        <taxon>Duplodnaviria</taxon>
        <taxon>Heunggongvirae</taxon>
        <taxon>Uroviricota</taxon>
        <taxon>Caudoviricetes</taxon>
        <taxon>Nylescharonvirus</taxon>
        <taxon>Nylescharonvirus LE4</taxon>
    </lineage>
</organism>
<evidence type="ECO:0000313" key="2">
    <source>
        <dbReference type="Proteomes" id="UP000259796"/>
    </source>
</evidence>
<dbReference type="RefSeq" id="YP_009835517.1">
    <property type="nucleotide sequence ID" value="NC_048679.1"/>
</dbReference>
<evidence type="ECO:0000313" key="1">
    <source>
        <dbReference type="EMBL" id="ATN95055.1"/>
    </source>
</evidence>